<dbReference type="InterPro" id="IPR015001">
    <property type="entry name" value="DUF1850"/>
</dbReference>
<evidence type="ECO:0000313" key="2">
    <source>
        <dbReference type="EMBL" id="RAI02602.1"/>
    </source>
</evidence>
<dbReference type="RefSeq" id="WP_111346336.1">
    <property type="nucleotide sequence ID" value="NZ_JAIWKD010000002.1"/>
</dbReference>
<dbReference type="Pfam" id="PF08905">
    <property type="entry name" value="DUF1850"/>
    <property type="match status" value="1"/>
</dbReference>
<feature type="signal peptide" evidence="1">
    <location>
        <begin position="1"/>
        <end position="16"/>
    </location>
</feature>
<organism evidence="2 3">
    <name type="scientific">Acuticoccus sediminis</name>
    <dbReference type="NCBI Taxonomy" id="2184697"/>
    <lineage>
        <taxon>Bacteria</taxon>
        <taxon>Pseudomonadati</taxon>
        <taxon>Pseudomonadota</taxon>
        <taxon>Alphaproteobacteria</taxon>
        <taxon>Hyphomicrobiales</taxon>
        <taxon>Amorphaceae</taxon>
        <taxon>Acuticoccus</taxon>
    </lineage>
</organism>
<feature type="chain" id="PRO_5032426012" evidence="1">
    <location>
        <begin position="17"/>
        <end position="121"/>
    </location>
</feature>
<proteinExistence type="predicted"/>
<accession>A0A8B2NZ30</accession>
<dbReference type="EMBL" id="QHHQ01000002">
    <property type="protein sequence ID" value="RAI02602.1"/>
    <property type="molecule type" value="Genomic_DNA"/>
</dbReference>
<comment type="caution">
    <text evidence="2">The sequence shown here is derived from an EMBL/GenBank/DDBJ whole genome shotgun (WGS) entry which is preliminary data.</text>
</comment>
<reference evidence="2 3" key="1">
    <citation type="submission" date="2018-05" db="EMBL/GenBank/DDBJ databases">
        <title>Acuticoccus sediminis sp. nov., isolated from deep-sea sediment of Indian Ocean.</title>
        <authorList>
            <person name="Liu X."/>
            <person name="Lai Q."/>
            <person name="Du Y."/>
            <person name="Sun F."/>
            <person name="Zhang X."/>
            <person name="Wang S."/>
            <person name="Shao Z."/>
        </authorList>
    </citation>
    <scope>NUCLEOTIDE SEQUENCE [LARGE SCALE GENOMIC DNA]</scope>
    <source>
        <strain evidence="2 3">PTG4-2</strain>
    </source>
</reference>
<sequence>MSLCLLAGALAVPLMADTVTLAWSHSVEHVRWEETWQDAPDGLHLVEARVKGSGAGMDPPPEATFKDGFWRWTPHLGPLGEVILRRSGATDDWRVCRDGECVPVGTLVPADADPVRLSPCD</sequence>
<protein>
    <submittedName>
        <fullName evidence="2">DUF1850 domain-containing protein</fullName>
    </submittedName>
</protein>
<dbReference type="Proteomes" id="UP000249590">
    <property type="component" value="Unassembled WGS sequence"/>
</dbReference>
<keyword evidence="3" id="KW-1185">Reference proteome</keyword>
<dbReference type="AlphaFoldDB" id="A0A8B2NZ30"/>
<name>A0A8B2NZ30_9HYPH</name>
<dbReference type="OrthoDB" id="5298197at2"/>
<evidence type="ECO:0000313" key="3">
    <source>
        <dbReference type="Proteomes" id="UP000249590"/>
    </source>
</evidence>
<gene>
    <name evidence="2" type="ORF">DLJ53_14085</name>
</gene>
<evidence type="ECO:0000256" key="1">
    <source>
        <dbReference type="SAM" id="SignalP"/>
    </source>
</evidence>
<keyword evidence="1" id="KW-0732">Signal</keyword>